<name>A0A7W6JTD7_9SPHN</name>
<evidence type="ECO:0000313" key="2">
    <source>
        <dbReference type="Proteomes" id="UP000557392"/>
    </source>
</evidence>
<organism evidence="1 2">
    <name type="scientific">Sphingomonas kyeonggiensis</name>
    <dbReference type="NCBI Taxonomy" id="1268553"/>
    <lineage>
        <taxon>Bacteria</taxon>
        <taxon>Pseudomonadati</taxon>
        <taxon>Pseudomonadota</taxon>
        <taxon>Alphaproteobacteria</taxon>
        <taxon>Sphingomonadales</taxon>
        <taxon>Sphingomonadaceae</taxon>
        <taxon>Sphingomonas</taxon>
    </lineage>
</organism>
<comment type="caution">
    <text evidence="1">The sequence shown here is derived from an EMBL/GenBank/DDBJ whole genome shotgun (WGS) entry which is preliminary data.</text>
</comment>
<accession>A0A7W6JTD7</accession>
<keyword evidence="2" id="KW-1185">Reference proteome</keyword>
<evidence type="ECO:0000313" key="1">
    <source>
        <dbReference type="EMBL" id="MBB4099145.1"/>
    </source>
</evidence>
<proteinExistence type="predicted"/>
<gene>
    <name evidence="1" type="ORF">GGR46_002709</name>
</gene>
<sequence>MIAETHFCIDLIYQEIWLKPVPARVAGVCPAVARRARRTARMPQFI</sequence>
<dbReference type="EMBL" id="JACIEH010000002">
    <property type="protein sequence ID" value="MBB4099145.1"/>
    <property type="molecule type" value="Genomic_DNA"/>
</dbReference>
<reference evidence="1 2" key="1">
    <citation type="submission" date="2020-08" db="EMBL/GenBank/DDBJ databases">
        <title>Genomic Encyclopedia of Type Strains, Phase IV (KMG-IV): sequencing the most valuable type-strain genomes for metagenomic binning, comparative biology and taxonomic classification.</title>
        <authorList>
            <person name="Goeker M."/>
        </authorList>
    </citation>
    <scope>NUCLEOTIDE SEQUENCE [LARGE SCALE GENOMIC DNA]</scope>
    <source>
        <strain evidence="1 2">DSM 101806</strain>
    </source>
</reference>
<dbReference type="Proteomes" id="UP000557392">
    <property type="component" value="Unassembled WGS sequence"/>
</dbReference>
<dbReference type="AlphaFoldDB" id="A0A7W6JTD7"/>
<protein>
    <submittedName>
        <fullName evidence="1">Uncharacterized protein</fullName>
    </submittedName>
</protein>
<dbReference type="RefSeq" id="WP_183998448.1">
    <property type="nucleotide sequence ID" value="NZ_JACIEH010000002.1"/>
</dbReference>